<dbReference type="AlphaFoldDB" id="A0A0F9C4E2"/>
<protein>
    <submittedName>
        <fullName evidence="1">Uncharacterized protein</fullName>
    </submittedName>
</protein>
<gene>
    <name evidence="1" type="ORF">LCGC14_2712130</name>
</gene>
<evidence type="ECO:0000313" key="1">
    <source>
        <dbReference type="EMBL" id="KKK91521.1"/>
    </source>
</evidence>
<proteinExistence type="predicted"/>
<feature type="non-terminal residue" evidence="1">
    <location>
        <position position="330"/>
    </location>
</feature>
<comment type="caution">
    <text evidence="1">The sequence shown here is derived from an EMBL/GenBank/DDBJ whole genome shotgun (WGS) entry which is preliminary data.</text>
</comment>
<sequence>MRKGLSTPEEIVKLSEQRKADFGTQSNLDTKMVEQYLQKNRLSLYSPRDGGVVRGEEDVKAVGSGLIGFMINQDVSVLHGRPFASVLPLGSQEADRHASGKLEAWLNTAIWLSTNGAKVWDTVNLDLRMVGRAWSKVLPAPQFWADDELKELVDRLNVLVAEGVDEEKIDEQKEKIREYKRDNWPIVWRSVSFRDTWPIQDEKGLAEVVERAKMSRAEIEGRGFKLETTDKEIEVIHWANTTHVATVIAGKDGLGVGSFRVGKKESQYLQEPWEHGLGVNPYVFIEGDPVPDNDFGIHWISATYQMTGMVEAVDEVLSDFRTSYHRSTVT</sequence>
<name>A0A0F9C4E2_9ZZZZ</name>
<organism evidence="1">
    <name type="scientific">marine sediment metagenome</name>
    <dbReference type="NCBI Taxonomy" id="412755"/>
    <lineage>
        <taxon>unclassified sequences</taxon>
        <taxon>metagenomes</taxon>
        <taxon>ecological metagenomes</taxon>
    </lineage>
</organism>
<dbReference type="EMBL" id="LAZR01048616">
    <property type="protein sequence ID" value="KKK91521.1"/>
    <property type="molecule type" value="Genomic_DNA"/>
</dbReference>
<reference evidence="1" key="1">
    <citation type="journal article" date="2015" name="Nature">
        <title>Complex archaea that bridge the gap between prokaryotes and eukaryotes.</title>
        <authorList>
            <person name="Spang A."/>
            <person name="Saw J.H."/>
            <person name="Jorgensen S.L."/>
            <person name="Zaremba-Niedzwiedzka K."/>
            <person name="Martijn J."/>
            <person name="Lind A.E."/>
            <person name="van Eijk R."/>
            <person name="Schleper C."/>
            <person name="Guy L."/>
            <person name="Ettema T.J."/>
        </authorList>
    </citation>
    <scope>NUCLEOTIDE SEQUENCE</scope>
</reference>
<accession>A0A0F9C4E2</accession>